<keyword evidence="1 3" id="KW-0547">Nucleotide-binding</keyword>
<dbReference type="Gene3D" id="3.40.50.300">
    <property type="entry name" value="P-loop containing nucleotide triphosphate hydrolases"/>
    <property type="match status" value="1"/>
</dbReference>
<organism evidence="7 8">
    <name type="scientific">Neorhodopirellula lusitana</name>
    <dbReference type="NCBI Taxonomy" id="445327"/>
    <lineage>
        <taxon>Bacteria</taxon>
        <taxon>Pseudomonadati</taxon>
        <taxon>Planctomycetota</taxon>
        <taxon>Planctomycetia</taxon>
        <taxon>Pirellulales</taxon>
        <taxon>Pirellulaceae</taxon>
        <taxon>Neorhodopirellula</taxon>
    </lineage>
</organism>
<gene>
    <name evidence="3" type="primary">rsgA</name>
    <name evidence="7" type="ORF">SAMN06265222_1156</name>
</gene>
<dbReference type="CDD" id="cd01854">
    <property type="entry name" value="YjeQ_EngC"/>
    <property type="match status" value="1"/>
</dbReference>
<feature type="binding site" evidence="3">
    <location>
        <begin position="292"/>
        <end position="300"/>
    </location>
    <ligand>
        <name>GTP</name>
        <dbReference type="ChEBI" id="CHEBI:37565"/>
    </ligand>
</feature>
<keyword evidence="3" id="KW-0694">RNA-binding</keyword>
<evidence type="ECO:0000256" key="4">
    <source>
        <dbReference type="SAM" id="MobiDB-lite"/>
    </source>
</evidence>
<dbReference type="NCBIfam" id="TIGR00157">
    <property type="entry name" value="ribosome small subunit-dependent GTPase A"/>
    <property type="match status" value="1"/>
</dbReference>
<keyword evidence="3" id="KW-0690">Ribosome biogenesis</keyword>
<dbReference type="Pfam" id="PF03193">
    <property type="entry name" value="RsgA_GTPase"/>
    <property type="match status" value="1"/>
</dbReference>
<dbReference type="InterPro" id="IPR030378">
    <property type="entry name" value="G_CP_dom"/>
</dbReference>
<dbReference type="HAMAP" id="MF_01820">
    <property type="entry name" value="GTPase_RsgA"/>
    <property type="match status" value="1"/>
</dbReference>
<name>A0ABY1QJ22_9BACT</name>
<keyword evidence="3" id="KW-0699">rRNA-binding</keyword>
<dbReference type="SUPFAM" id="SSF52540">
    <property type="entry name" value="P-loop containing nucleoside triphosphate hydrolases"/>
    <property type="match status" value="1"/>
</dbReference>
<evidence type="ECO:0000259" key="6">
    <source>
        <dbReference type="PROSITE" id="PS51721"/>
    </source>
</evidence>
<proteinExistence type="inferred from homology"/>
<feature type="binding site" evidence="3">
    <location>
        <position position="387"/>
    </location>
    <ligand>
        <name>Zn(2+)</name>
        <dbReference type="ChEBI" id="CHEBI:29105"/>
    </ligand>
</feature>
<keyword evidence="2 3" id="KW-0342">GTP-binding</keyword>
<feature type="compositionally biased region" description="Basic residues" evidence="4">
    <location>
        <begin position="1"/>
        <end position="18"/>
    </location>
</feature>
<comment type="caution">
    <text evidence="7">The sequence shown here is derived from an EMBL/GenBank/DDBJ whole genome shotgun (WGS) entry which is preliminary data.</text>
</comment>
<dbReference type="PANTHER" id="PTHR32120">
    <property type="entry name" value="SMALL RIBOSOMAL SUBUNIT BIOGENESIS GTPASE RSGA"/>
    <property type="match status" value="1"/>
</dbReference>
<feature type="compositionally biased region" description="Basic and acidic residues" evidence="4">
    <location>
        <begin position="19"/>
        <end position="35"/>
    </location>
</feature>
<comment type="similarity">
    <text evidence="3">Belongs to the TRAFAC class YlqF/YawG GTPase family. RsgA subfamily.</text>
</comment>
<feature type="domain" description="CP-type G" evidence="6">
    <location>
        <begin position="192"/>
        <end position="350"/>
    </location>
</feature>
<evidence type="ECO:0000256" key="3">
    <source>
        <dbReference type="HAMAP-Rule" id="MF_01820"/>
    </source>
</evidence>
<sequence length="416" mass="45206">MAKKKGKTRAEFRKKHQGRVRDADLTRQFRQRPEENSIEDAVQAERLSGKGALTRKKTIAGAEREVDDDGGLQVDLKVDQTNLVQGRVLSVHGLQSKVLGQDDNLYACSTRQVLKSLATDQRGVLVAGDRVWFRIEHRDGVGRMSASQRAGAIRLEGAGENSALGGQSDQIVVADGMIERIEPRHGIICRASRGKQHVIAANVDALLIIASAAEPGIKPVLIDRMLLTAAQCEIEPIIVINKVDLVDFASLQALVGVYASLGYRVLPTSAETGQNLEYLRAFLKQRQTALAGQSGVGKSSLLNAIEPGLGLAVSHVSAENQKGRHTTTASRLIPLSDGGAVFDTPGIRQFQLWDIEASEVAGLMPDLRPYVSHCRYPNCLHLAEDDCAVKNAVADARIDARRYDAYCHLLEDDLVA</sequence>
<keyword evidence="8" id="KW-1185">Reference proteome</keyword>
<dbReference type="InterPro" id="IPR012340">
    <property type="entry name" value="NA-bd_OB-fold"/>
</dbReference>
<dbReference type="PROSITE" id="PS50936">
    <property type="entry name" value="ENGC_GTPASE"/>
    <property type="match status" value="1"/>
</dbReference>
<dbReference type="Gene3D" id="1.10.40.50">
    <property type="entry name" value="Probable gtpase engc, domain 3"/>
    <property type="match status" value="1"/>
</dbReference>
<accession>A0ABY1QJ22</accession>
<feature type="binding site" evidence="3">
    <location>
        <position position="374"/>
    </location>
    <ligand>
        <name>Zn(2+)</name>
        <dbReference type="ChEBI" id="CHEBI:29105"/>
    </ligand>
</feature>
<feature type="binding site" evidence="3">
    <location>
        <position position="381"/>
    </location>
    <ligand>
        <name>Zn(2+)</name>
        <dbReference type="ChEBI" id="CHEBI:29105"/>
    </ligand>
</feature>
<feature type="binding site" evidence="3">
    <location>
        <begin position="241"/>
        <end position="244"/>
    </location>
    <ligand>
        <name>GTP</name>
        <dbReference type="ChEBI" id="CHEBI:37565"/>
    </ligand>
</feature>
<dbReference type="PANTHER" id="PTHR32120:SF11">
    <property type="entry name" value="SMALL RIBOSOMAL SUBUNIT BIOGENESIS GTPASE RSGA 1, MITOCHONDRIAL-RELATED"/>
    <property type="match status" value="1"/>
</dbReference>
<dbReference type="InterPro" id="IPR010914">
    <property type="entry name" value="RsgA_GTPase_dom"/>
</dbReference>
<dbReference type="Proteomes" id="UP001158067">
    <property type="component" value="Unassembled WGS sequence"/>
</dbReference>
<dbReference type="PROSITE" id="PS51721">
    <property type="entry name" value="G_CP"/>
    <property type="match status" value="1"/>
</dbReference>
<keyword evidence="3" id="KW-0963">Cytoplasm</keyword>
<comment type="subcellular location">
    <subcellularLocation>
        <location evidence="3">Cytoplasm</location>
    </subcellularLocation>
</comment>
<keyword evidence="3" id="KW-0479">Metal-binding</keyword>
<feature type="region of interest" description="Disordered" evidence="4">
    <location>
        <begin position="1"/>
        <end position="39"/>
    </location>
</feature>
<dbReference type="RefSeq" id="WP_283434544.1">
    <property type="nucleotide sequence ID" value="NZ_CAWLDM010000001.1"/>
</dbReference>
<evidence type="ECO:0000256" key="1">
    <source>
        <dbReference type="ARBA" id="ARBA00022741"/>
    </source>
</evidence>
<dbReference type="InterPro" id="IPR027417">
    <property type="entry name" value="P-loop_NTPase"/>
</dbReference>
<comment type="subunit">
    <text evidence="3">Monomer. Associates with 30S ribosomal subunit, binds 16S rRNA.</text>
</comment>
<reference evidence="7 8" key="1">
    <citation type="submission" date="2017-05" db="EMBL/GenBank/DDBJ databases">
        <authorList>
            <person name="Varghese N."/>
            <person name="Submissions S."/>
        </authorList>
    </citation>
    <scope>NUCLEOTIDE SEQUENCE [LARGE SCALE GENOMIC DNA]</scope>
    <source>
        <strain evidence="7 8">DSM 25457</strain>
    </source>
</reference>
<feature type="binding site" evidence="3">
    <location>
        <position position="379"/>
    </location>
    <ligand>
        <name>Zn(2+)</name>
        <dbReference type="ChEBI" id="CHEBI:29105"/>
    </ligand>
</feature>
<evidence type="ECO:0000313" key="7">
    <source>
        <dbReference type="EMBL" id="SMP72197.1"/>
    </source>
</evidence>
<keyword evidence="3" id="KW-0378">Hydrolase</keyword>
<evidence type="ECO:0000256" key="2">
    <source>
        <dbReference type="ARBA" id="ARBA00023134"/>
    </source>
</evidence>
<dbReference type="InterPro" id="IPR004881">
    <property type="entry name" value="Ribosome_biogen_GTPase_RsgA"/>
</dbReference>
<evidence type="ECO:0000313" key="8">
    <source>
        <dbReference type="Proteomes" id="UP001158067"/>
    </source>
</evidence>
<dbReference type="EMBL" id="FXUG01000015">
    <property type="protein sequence ID" value="SMP72197.1"/>
    <property type="molecule type" value="Genomic_DNA"/>
</dbReference>
<dbReference type="Gene3D" id="2.40.50.140">
    <property type="entry name" value="Nucleic acid-binding proteins"/>
    <property type="match status" value="1"/>
</dbReference>
<comment type="function">
    <text evidence="3">One of several proteins that assist in the late maturation steps of the functional core of the 30S ribosomal subunit. Helps release RbfA from mature subunits. May play a role in the assembly of ribosomal proteins into the subunit. Circularly permuted GTPase that catalyzes slow GTP hydrolysis, GTPase activity is stimulated by the 30S ribosomal subunit.</text>
</comment>
<protein>
    <recommendedName>
        <fullName evidence="3">Small ribosomal subunit biogenesis GTPase RsgA</fullName>
        <ecNumber evidence="3">3.6.1.-</ecNumber>
    </recommendedName>
</protein>
<comment type="cofactor">
    <cofactor evidence="3">
        <name>Zn(2+)</name>
        <dbReference type="ChEBI" id="CHEBI:29105"/>
    </cofactor>
    <text evidence="3">Binds 1 zinc ion per subunit.</text>
</comment>
<dbReference type="EC" id="3.6.1.-" evidence="3"/>
<keyword evidence="3" id="KW-0862">Zinc</keyword>
<feature type="domain" description="EngC GTPase" evidence="5">
    <location>
        <begin position="201"/>
        <end position="348"/>
    </location>
</feature>
<evidence type="ECO:0000259" key="5">
    <source>
        <dbReference type="PROSITE" id="PS50936"/>
    </source>
</evidence>